<reference evidence="2 3" key="1">
    <citation type="submission" date="2018-12" db="EMBL/GenBank/DDBJ databases">
        <title>Mangrovimonas spongiae sp. nov., a novel member of the genus Mangrovimonas isolated from marine sponge.</title>
        <authorList>
            <person name="Zhuang L."/>
            <person name="Luo L."/>
        </authorList>
    </citation>
    <scope>NUCLEOTIDE SEQUENCE [LARGE SCALE GENOMIC DNA]</scope>
    <source>
        <strain evidence="2 3">HN-E26</strain>
    </source>
</reference>
<gene>
    <name evidence="2" type="ORF">EJA19_10090</name>
</gene>
<organism evidence="2 3">
    <name type="scientific">Mangrovimonas spongiae</name>
    <dbReference type="NCBI Taxonomy" id="2494697"/>
    <lineage>
        <taxon>Bacteria</taxon>
        <taxon>Pseudomonadati</taxon>
        <taxon>Bacteroidota</taxon>
        <taxon>Flavobacteriia</taxon>
        <taxon>Flavobacteriales</taxon>
        <taxon>Flavobacteriaceae</taxon>
        <taxon>Mangrovimonas</taxon>
    </lineage>
</organism>
<name>A0A3R9NMD7_9FLAO</name>
<dbReference type="Pfam" id="PF04264">
    <property type="entry name" value="YceI"/>
    <property type="match status" value="1"/>
</dbReference>
<evidence type="ECO:0000313" key="3">
    <source>
        <dbReference type="Proteomes" id="UP000270620"/>
    </source>
</evidence>
<dbReference type="InterPro" id="IPR036761">
    <property type="entry name" value="TTHA0802/YceI-like_sf"/>
</dbReference>
<dbReference type="SUPFAM" id="SSF101874">
    <property type="entry name" value="YceI-like"/>
    <property type="match status" value="1"/>
</dbReference>
<feature type="domain" description="Lipid/polyisoprenoid-binding YceI-like" evidence="1">
    <location>
        <begin position="44"/>
        <end position="204"/>
    </location>
</feature>
<accession>A0A3R9NMD7</accession>
<keyword evidence="3" id="KW-1185">Reference proteome</keyword>
<sequence length="211" mass="23318">MKKISYFLIVLTLSLLSCKDNKKETKTETGTETTTEVTTTEKFVVKPEATSVKWTAYKTTEKTPVGGEFTVLKFDEKSGNSPEEALNNLTFSIPVSSLFTNDDVRDGKLKESFFGAMLDTELISGTITSSNGNYVASITMNGVTENLPLDINITDERRVTLTGTMDLKTWNALDALESLNKVCFDLHKGPDGVSKTWEDVAIEVSTYLRKS</sequence>
<dbReference type="Proteomes" id="UP000270620">
    <property type="component" value="Unassembled WGS sequence"/>
</dbReference>
<comment type="caution">
    <text evidence="2">The sequence shown here is derived from an EMBL/GenBank/DDBJ whole genome shotgun (WGS) entry which is preliminary data.</text>
</comment>
<dbReference type="InterPro" id="IPR007372">
    <property type="entry name" value="Lipid/polyisoprenoid-bd_YceI"/>
</dbReference>
<evidence type="ECO:0000259" key="1">
    <source>
        <dbReference type="Pfam" id="PF04264"/>
    </source>
</evidence>
<proteinExistence type="predicted"/>
<dbReference type="OrthoDB" id="5292899at2"/>
<dbReference type="EMBL" id="RWBG01000004">
    <property type="protein sequence ID" value="RSK39272.1"/>
    <property type="molecule type" value="Genomic_DNA"/>
</dbReference>
<dbReference type="AlphaFoldDB" id="A0A3R9NMD7"/>
<evidence type="ECO:0000313" key="2">
    <source>
        <dbReference type="EMBL" id="RSK39272.1"/>
    </source>
</evidence>
<dbReference type="Gene3D" id="2.40.128.110">
    <property type="entry name" value="Lipid/polyisoprenoid-binding, YceI-like"/>
    <property type="match status" value="1"/>
</dbReference>
<dbReference type="RefSeq" id="WP_125468246.1">
    <property type="nucleotide sequence ID" value="NZ_RWBG01000004.1"/>
</dbReference>
<protein>
    <submittedName>
        <fullName evidence="2">YceI family protein</fullName>
    </submittedName>
</protein>
<dbReference type="PROSITE" id="PS51257">
    <property type="entry name" value="PROKAR_LIPOPROTEIN"/>
    <property type="match status" value="1"/>
</dbReference>